<dbReference type="InterPro" id="IPR011060">
    <property type="entry name" value="RibuloseP-bd_barrel"/>
</dbReference>
<comment type="similarity">
    <text evidence="1">Belongs to the HisA/HisF family.</text>
</comment>
<dbReference type="Gene3D" id="3.20.20.70">
    <property type="entry name" value="Aldolase class I"/>
    <property type="match status" value="1"/>
</dbReference>
<proteinExistence type="inferred from homology"/>
<dbReference type="Proteomes" id="UP001530377">
    <property type="component" value="Unassembled WGS sequence"/>
</dbReference>
<reference evidence="2 3" key="1">
    <citation type="submission" date="2024-10" db="EMBL/GenBank/DDBJ databases">
        <title>Updated reference genomes for cyclostephanoid diatoms.</title>
        <authorList>
            <person name="Roberts W.R."/>
            <person name="Alverson A.J."/>
        </authorList>
    </citation>
    <scope>NUCLEOTIDE SEQUENCE [LARGE SCALE GENOMIC DNA]</scope>
    <source>
        <strain evidence="2 3">AJA228-03</strain>
    </source>
</reference>
<dbReference type="PANTHER" id="PTHR21235:SF2">
    <property type="entry name" value="IMIDAZOLE GLYCEROL PHOSPHATE SYNTHASE HISHF"/>
    <property type="match status" value="1"/>
</dbReference>
<dbReference type="InterPro" id="IPR006062">
    <property type="entry name" value="His_biosynth"/>
</dbReference>
<comment type="caution">
    <text evidence="2">The sequence shown here is derived from an EMBL/GenBank/DDBJ whole genome shotgun (WGS) entry which is preliminary data.</text>
</comment>
<protein>
    <submittedName>
        <fullName evidence="2">Uncharacterized protein</fullName>
    </submittedName>
</protein>
<evidence type="ECO:0000313" key="2">
    <source>
        <dbReference type="EMBL" id="KAL3810771.1"/>
    </source>
</evidence>
<keyword evidence="1" id="KW-0368">Histidine biosynthesis</keyword>
<dbReference type="InterPro" id="IPR013785">
    <property type="entry name" value="Aldolase_TIM"/>
</dbReference>
<gene>
    <name evidence="2" type="ORF">ACHAXA_011783</name>
</gene>
<dbReference type="InterPro" id="IPR050064">
    <property type="entry name" value="IGPS_HisA/HisF"/>
</dbReference>
<organism evidence="2 3">
    <name type="scientific">Cyclostephanos tholiformis</name>
    <dbReference type="NCBI Taxonomy" id="382380"/>
    <lineage>
        <taxon>Eukaryota</taxon>
        <taxon>Sar</taxon>
        <taxon>Stramenopiles</taxon>
        <taxon>Ochrophyta</taxon>
        <taxon>Bacillariophyta</taxon>
        <taxon>Coscinodiscophyceae</taxon>
        <taxon>Thalassiosirophycidae</taxon>
        <taxon>Stephanodiscales</taxon>
        <taxon>Stephanodiscaceae</taxon>
        <taxon>Cyclostephanos</taxon>
    </lineage>
</organism>
<dbReference type="SUPFAM" id="SSF51366">
    <property type="entry name" value="Ribulose-phoshate binding barrel"/>
    <property type="match status" value="1"/>
</dbReference>
<accession>A0ABD3RGN0</accession>
<evidence type="ECO:0000256" key="1">
    <source>
        <dbReference type="RuleBase" id="RU003657"/>
    </source>
</evidence>
<dbReference type="PANTHER" id="PTHR21235">
    <property type="entry name" value="IMIDAZOLE GLYCEROL PHOSPHATE SYNTHASE SUBUNIT HISF/H IGP SYNTHASE SUBUNIT HISF/H"/>
    <property type="match status" value="1"/>
</dbReference>
<sequence length="84" mass="9228">MLNCIDMDGQCNGYYQALTNAMSGAISIPVISSSGAGNEGHFVNVFKKMGVRAALVAGMFHRREIEICSVKRRMEESGIRTRMI</sequence>
<evidence type="ECO:0000313" key="3">
    <source>
        <dbReference type="Proteomes" id="UP001530377"/>
    </source>
</evidence>
<dbReference type="EMBL" id="JALLPB020000303">
    <property type="protein sequence ID" value="KAL3810771.1"/>
    <property type="molecule type" value="Genomic_DNA"/>
</dbReference>
<dbReference type="Pfam" id="PF00977">
    <property type="entry name" value="His_biosynth"/>
    <property type="match status" value="1"/>
</dbReference>
<dbReference type="GO" id="GO:0000105">
    <property type="term" value="P:L-histidine biosynthetic process"/>
    <property type="evidence" value="ECO:0007669"/>
    <property type="project" value="UniProtKB-KW"/>
</dbReference>
<keyword evidence="1" id="KW-0028">Amino-acid biosynthesis</keyword>
<name>A0ABD3RGN0_9STRA</name>
<keyword evidence="3" id="KW-1185">Reference proteome</keyword>
<dbReference type="AlphaFoldDB" id="A0ABD3RGN0"/>